<dbReference type="EMBL" id="HBUE01072490">
    <property type="protein sequence ID" value="CAG6473212.1"/>
    <property type="molecule type" value="Transcribed_RNA"/>
</dbReference>
<dbReference type="GO" id="GO:0009794">
    <property type="term" value="P:regulation of mitotic cell cycle, embryonic"/>
    <property type="evidence" value="ECO:0007669"/>
    <property type="project" value="UniProtKB-ARBA"/>
</dbReference>
<feature type="region of interest" description="Disordered" evidence="8">
    <location>
        <begin position="184"/>
        <end position="209"/>
    </location>
</feature>
<dbReference type="SUPFAM" id="SSF52821">
    <property type="entry name" value="Rhodanese/Cell cycle control phosphatase"/>
    <property type="match status" value="1"/>
</dbReference>
<dbReference type="PRINTS" id="PR00716">
    <property type="entry name" value="MPIPHPHTASE"/>
</dbReference>
<feature type="region of interest" description="Disordered" evidence="8">
    <location>
        <begin position="402"/>
        <end position="437"/>
    </location>
</feature>
<dbReference type="GO" id="GO:0005634">
    <property type="term" value="C:nucleus"/>
    <property type="evidence" value="ECO:0007669"/>
    <property type="project" value="TreeGrafter"/>
</dbReference>
<sequence length="712" mass="78136">MASNSGCESPAVVTIVDRLQRQESSGGVKIFGLSPVSEIAVNLQEATLDTPKGPTRRVTGGRALGKVIPSIFRSQLEAAEPVHNGSNAAAAGDNDNDDDETDSDGDSGGFSDQQVEPDSKDDDKSRISTTFTLNSAGRSPASRLAEQRQRSAQRRLHIAPLKMLASPGKENLHTEEDLSFYQVNSPQASPRPCSPCECPEEESSELLPSEVTPNKQITVVTGSGSATRTRRPLEDYDPNSMDSGYGMSSSEGGHHKSQSMFRFIQPSIPRQNSVSSSTASPSASSSTPSIRIFHSLSSGSMESMDDIDMELFDMDTLEDEEGQQLPSNLSSLICGDIKATKTTPENKRPPFIRRCLSLSENPVVRRAKNNLIFESPVATATAASPARTPERFRIAPDQENLNLTPFSSRTQDTTRCFKRPEPPGVSPIQSKRHKTESLTPVSAFRSVENVNLDSPARLTVPKRPILQKSISMNDAHIMNALSRSSTEPDLIGDFSKSYTLPLMDGRHRDLKSISPDTMADLLRSSFDERVASFKIIDCRYPYEFEGGHIRGALNLYTQEQILEELIRSKTEPPTVETNDLTKRNIIVFHCEFSSERGPKLSRFLRNHDRILNSDSYPALHYPEIYLLHGGYKDFFAAHPDLCDPIAYRPMLDPNFGDAYRHFRAKSKSWNGADPVKGSAVSLGSANSSSSAGASEGRGPPTRLVKSRSRLVL</sequence>
<dbReference type="InterPro" id="IPR036873">
    <property type="entry name" value="Rhodanese-like_dom_sf"/>
</dbReference>
<dbReference type="AlphaFoldDB" id="A0A8D8BGQ0"/>
<dbReference type="CDD" id="cd01530">
    <property type="entry name" value="Cdc25"/>
    <property type="match status" value="1"/>
</dbReference>
<evidence type="ECO:0000256" key="3">
    <source>
        <dbReference type="ARBA" id="ARBA00022618"/>
    </source>
</evidence>
<dbReference type="InterPro" id="IPR000751">
    <property type="entry name" value="MPI_Phosphatase"/>
</dbReference>
<dbReference type="PROSITE" id="PS50206">
    <property type="entry name" value="RHODANESE_3"/>
    <property type="match status" value="1"/>
</dbReference>
<evidence type="ECO:0000256" key="8">
    <source>
        <dbReference type="SAM" id="MobiDB-lite"/>
    </source>
</evidence>
<keyword evidence="6" id="KW-0131">Cell cycle</keyword>
<feature type="domain" description="Rhodanese" evidence="9">
    <location>
        <begin position="529"/>
        <end position="643"/>
    </location>
</feature>
<dbReference type="PANTHER" id="PTHR10828:SF76">
    <property type="entry name" value="M-PHASE INDUCER PHOSPHATASE"/>
    <property type="match status" value="1"/>
</dbReference>
<dbReference type="InterPro" id="IPR001763">
    <property type="entry name" value="Rhodanese-like_dom"/>
</dbReference>
<protein>
    <recommendedName>
        <fullName evidence="2">protein-tyrosine-phosphatase</fullName>
        <ecNumber evidence="2">3.1.3.48</ecNumber>
    </recommendedName>
</protein>
<evidence type="ECO:0000256" key="5">
    <source>
        <dbReference type="ARBA" id="ARBA00022912"/>
    </source>
</evidence>
<dbReference type="FunFam" id="3.40.250.10:FF:000036">
    <property type="entry name" value="M-phase inducer phosphatase"/>
    <property type="match status" value="1"/>
</dbReference>
<feature type="compositionally biased region" description="Acidic residues" evidence="8">
    <location>
        <begin position="94"/>
        <end position="105"/>
    </location>
</feature>
<name>A0A8D8BGQ0_CULPI</name>
<dbReference type="GO" id="GO:0051301">
    <property type="term" value="P:cell division"/>
    <property type="evidence" value="ECO:0007669"/>
    <property type="project" value="UniProtKB-KW"/>
</dbReference>
<reference evidence="10" key="1">
    <citation type="submission" date="2021-05" db="EMBL/GenBank/DDBJ databases">
        <authorList>
            <person name="Alioto T."/>
            <person name="Alioto T."/>
            <person name="Gomez Garrido J."/>
        </authorList>
    </citation>
    <scope>NUCLEOTIDE SEQUENCE</scope>
</reference>
<dbReference type="GO" id="GO:0005737">
    <property type="term" value="C:cytoplasm"/>
    <property type="evidence" value="ECO:0007669"/>
    <property type="project" value="TreeGrafter"/>
</dbReference>
<feature type="compositionally biased region" description="Low complexity" evidence="8">
    <location>
        <begin position="275"/>
        <end position="289"/>
    </location>
</feature>
<feature type="region of interest" description="Disordered" evidence="8">
    <location>
        <begin position="269"/>
        <end position="289"/>
    </location>
</feature>
<feature type="compositionally biased region" description="Polar residues" evidence="8">
    <location>
        <begin position="240"/>
        <end position="251"/>
    </location>
</feature>
<comment type="similarity">
    <text evidence="1">Belongs to the MPI phosphatase family.</text>
</comment>
<keyword evidence="4" id="KW-0378">Hydrolase</keyword>
<evidence type="ECO:0000256" key="1">
    <source>
        <dbReference type="ARBA" id="ARBA00011065"/>
    </source>
</evidence>
<evidence type="ECO:0000313" key="10">
    <source>
        <dbReference type="EMBL" id="CAG6473212.1"/>
    </source>
</evidence>
<evidence type="ECO:0000256" key="2">
    <source>
        <dbReference type="ARBA" id="ARBA00013064"/>
    </source>
</evidence>
<dbReference type="EC" id="3.1.3.48" evidence="2"/>
<evidence type="ECO:0000256" key="6">
    <source>
        <dbReference type="ARBA" id="ARBA00023306"/>
    </source>
</evidence>
<dbReference type="Gene3D" id="3.40.250.10">
    <property type="entry name" value="Rhodanese-like domain"/>
    <property type="match status" value="1"/>
</dbReference>
<evidence type="ECO:0000256" key="4">
    <source>
        <dbReference type="ARBA" id="ARBA00022801"/>
    </source>
</evidence>
<dbReference type="GO" id="GO:0110032">
    <property type="term" value="P:positive regulation of G2/MI transition of meiotic cell cycle"/>
    <property type="evidence" value="ECO:0007669"/>
    <property type="project" value="TreeGrafter"/>
</dbReference>
<dbReference type="GO" id="GO:0000086">
    <property type="term" value="P:G2/M transition of mitotic cell cycle"/>
    <property type="evidence" value="ECO:0007669"/>
    <property type="project" value="TreeGrafter"/>
</dbReference>
<feature type="compositionally biased region" description="Low complexity" evidence="8">
    <location>
        <begin position="84"/>
        <end position="93"/>
    </location>
</feature>
<feature type="compositionally biased region" description="Low complexity" evidence="8">
    <location>
        <begin position="677"/>
        <end position="696"/>
    </location>
</feature>
<dbReference type="EMBL" id="HBUE01324344">
    <property type="protein sequence ID" value="CAG6590016.1"/>
    <property type="molecule type" value="Transcribed_RNA"/>
</dbReference>
<dbReference type="EMBL" id="HBUE01217789">
    <property type="protein sequence ID" value="CAG6538005.1"/>
    <property type="molecule type" value="Transcribed_RNA"/>
</dbReference>
<feature type="region of interest" description="Disordered" evidence="8">
    <location>
        <begin position="676"/>
        <end position="712"/>
    </location>
</feature>
<dbReference type="GO" id="GO:0032502">
    <property type="term" value="P:developmental process"/>
    <property type="evidence" value="ECO:0007669"/>
    <property type="project" value="UniProtKB-ARBA"/>
</dbReference>
<feature type="region of interest" description="Disordered" evidence="8">
    <location>
        <begin position="78"/>
        <end position="155"/>
    </location>
</feature>
<dbReference type="GO" id="GO:0010256">
    <property type="term" value="P:endomembrane system organization"/>
    <property type="evidence" value="ECO:0007669"/>
    <property type="project" value="UniProtKB-ARBA"/>
</dbReference>
<feature type="compositionally biased region" description="Polar residues" evidence="8">
    <location>
        <begin position="127"/>
        <end position="137"/>
    </location>
</feature>
<dbReference type="GO" id="GO:0004725">
    <property type="term" value="F:protein tyrosine phosphatase activity"/>
    <property type="evidence" value="ECO:0007669"/>
    <property type="project" value="UniProtKB-EC"/>
</dbReference>
<dbReference type="Pfam" id="PF00581">
    <property type="entry name" value="Rhodanese"/>
    <property type="match status" value="1"/>
</dbReference>
<dbReference type="SMART" id="SM00450">
    <property type="entry name" value="RHOD"/>
    <property type="match status" value="1"/>
</dbReference>
<dbReference type="PANTHER" id="PTHR10828">
    <property type="entry name" value="M-PHASE INDUCER PHOSPHATASE DUAL SPECIFICITY PHOSPHATASE CDC25"/>
    <property type="match status" value="1"/>
</dbReference>
<feature type="compositionally biased region" description="Polar residues" evidence="8">
    <location>
        <begin position="402"/>
        <end position="414"/>
    </location>
</feature>
<accession>A0A8D8BGQ0</accession>
<keyword evidence="5" id="KW-0904">Protein phosphatase</keyword>
<organism evidence="10">
    <name type="scientific">Culex pipiens</name>
    <name type="common">House mosquito</name>
    <dbReference type="NCBI Taxonomy" id="7175"/>
    <lineage>
        <taxon>Eukaryota</taxon>
        <taxon>Metazoa</taxon>
        <taxon>Ecdysozoa</taxon>
        <taxon>Arthropoda</taxon>
        <taxon>Hexapoda</taxon>
        <taxon>Insecta</taxon>
        <taxon>Pterygota</taxon>
        <taxon>Neoptera</taxon>
        <taxon>Endopterygota</taxon>
        <taxon>Diptera</taxon>
        <taxon>Nematocera</taxon>
        <taxon>Culicoidea</taxon>
        <taxon>Culicidae</taxon>
        <taxon>Culicinae</taxon>
        <taxon>Culicini</taxon>
        <taxon>Culex</taxon>
        <taxon>Culex</taxon>
    </lineage>
</organism>
<evidence type="ECO:0000256" key="7">
    <source>
        <dbReference type="ARBA" id="ARBA00051722"/>
    </source>
</evidence>
<evidence type="ECO:0000259" key="9">
    <source>
        <dbReference type="PROSITE" id="PS50206"/>
    </source>
</evidence>
<keyword evidence="3" id="KW-0132">Cell division</keyword>
<feature type="compositionally biased region" description="Basic and acidic residues" evidence="8">
    <location>
        <begin position="117"/>
        <end position="126"/>
    </location>
</feature>
<comment type="catalytic activity">
    <reaction evidence="7">
        <text>O-phospho-L-tyrosyl-[protein] + H2O = L-tyrosyl-[protein] + phosphate</text>
        <dbReference type="Rhea" id="RHEA:10684"/>
        <dbReference type="Rhea" id="RHEA-COMP:10136"/>
        <dbReference type="Rhea" id="RHEA-COMP:20101"/>
        <dbReference type="ChEBI" id="CHEBI:15377"/>
        <dbReference type="ChEBI" id="CHEBI:43474"/>
        <dbReference type="ChEBI" id="CHEBI:46858"/>
        <dbReference type="ChEBI" id="CHEBI:61978"/>
        <dbReference type="EC" id="3.1.3.48"/>
    </reaction>
</comment>
<feature type="region of interest" description="Disordered" evidence="8">
    <location>
        <begin position="221"/>
        <end position="257"/>
    </location>
</feature>
<dbReference type="GO" id="GO:0010971">
    <property type="term" value="P:positive regulation of G2/M transition of mitotic cell cycle"/>
    <property type="evidence" value="ECO:0007669"/>
    <property type="project" value="TreeGrafter"/>
</dbReference>
<proteinExistence type="inferred from homology"/>